<dbReference type="GO" id="GO:0003677">
    <property type="term" value="F:DNA binding"/>
    <property type="evidence" value="ECO:0007669"/>
    <property type="project" value="UniProtKB-KW"/>
</dbReference>
<reference evidence="1 2" key="1">
    <citation type="journal article" date="2007" name="Int. J. Syst. Evol. Microbiol.">
        <title>Paenibacillus ginsengarvi sp. nov., isolated from soil from ginseng cultivation.</title>
        <authorList>
            <person name="Yoon M.H."/>
            <person name="Ten L.N."/>
            <person name="Im W.T."/>
        </authorList>
    </citation>
    <scope>NUCLEOTIDE SEQUENCE [LARGE SCALE GENOMIC DNA]</scope>
    <source>
        <strain evidence="1 2">KCTC 13059</strain>
    </source>
</reference>
<name>A0A3B0CHM6_9BACL</name>
<protein>
    <submittedName>
        <fullName evidence="1">DNA-binding response regulator</fullName>
    </submittedName>
</protein>
<sequence>MHLRKAYEEWMAEHIGRRSEERQRRLLEGLGHVEKWFAEAVWWPAFESFEYLHPEYEVQDFRDGLRYLDFAYIRGMLRVCIEIDGYGPHRRDLNRKPFSEELNRQNHLVIDGWLVIRFSYDDEKEKPRQCQQMLQQLIGKHYGTAAKPEDGLTVLEREAVRLAFGQNGLVKPGELFAYLGVGRKRGLKLIESLVRKKWLIPVPGTQRVRAYRVCDNRSLPV</sequence>
<organism evidence="1 2">
    <name type="scientific">Paenibacillus ginsengarvi</name>
    <dbReference type="NCBI Taxonomy" id="400777"/>
    <lineage>
        <taxon>Bacteria</taxon>
        <taxon>Bacillati</taxon>
        <taxon>Bacillota</taxon>
        <taxon>Bacilli</taxon>
        <taxon>Bacillales</taxon>
        <taxon>Paenibacillaceae</taxon>
        <taxon>Paenibacillus</taxon>
    </lineage>
</organism>
<evidence type="ECO:0000313" key="1">
    <source>
        <dbReference type="EMBL" id="RKN84712.1"/>
    </source>
</evidence>
<dbReference type="OrthoDB" id="2677830at2"/>
<accession>A0A3B0CHM6</accession>
<dbReference type="EMBL" id="RBAH01000007">
    <property type="protein sequence ID" value="RKN84712.1"/>
    <property type="molecule type" value="Genomic_DNA"/>
</dbReference>
<dbReference type="Proteomes" id="UP000282311">
    <property type="component" value="Unassembled WGS sequence"/>
</dbReference>
<comment type="caution">
    <text evidence="1">The sequence shown here is derived from an EMBL/GenBank/DDBJ whole genome shotgun (WGS) entry which is preliminary data.</text>
</comment>
<gene>
    <name evidence="1" type="ORF">D7M11_12025</name>
</gene>
<keyword evidence="2" id="KW-1185">Reference proteome</keyword>
<proteinExistence type="predicted"/>
<dbReference type="AlphaFoldDB" id="A0A3B0CHM6"/>
<evidence type="ECO:0000313" key="2">
    <source>
        <dbReference type="Proteomes" id="UP000282311"/>
    </source>
</evidence>
<keyword evidence="1" id="KW-0238">DNA-binding</keyword>